<dbReference type="Proteomes" id="UP000037594">
    <property type="component" value="Unassembled WGS sequence"/>
</dbReference>
<feature type="transmembrane region" description="Helical" evidence="1">
    <location>
        <begin position="20"/>
        <end position="42"/>
    </location>
</feature>
<evidence type="ECO:0000313" key="3">
    <source>
        <dbReference type="Proteomes" id="UP000037594"/>
    </source>
</evidence>
<keyword evidence="1" id="KW-0472">Membrane</keyword>
<gene>
    <name evidence="2" type="ORF">ACT17_07665</name>
</gene>
<dbReference type="RefSeq" id="WP_019343743.1">
    <property type="nucleotide sequence ID" value="NZ_AGSZ01000075.1"/>
</dbReference>
<dbReference type="EMBL" id="LFOD01000004">
    <property type="protein sequence ID" value="KMV19297.1"/>
    <property type="molecule type" value="Genomic_DNA"/>
</dbReference>
<sequence length="157" mass="17149">MANDYLKWIVAPLPYSVGWLVLGVLLILVVIGWFVGVVVWTLPVERLRGIPVIRDISARVLRRKFGTAIGRISDRYHAGELTSRQAYTAMSRILRNFIYLQTGVAAPYMALGEVAGSAAAAAAPVVSALYSKQFELEDNPDVAATAAQVRSTIQSWS</sequence>
<protein>
    <submittedName>
        <fullName evidence="2">Uncharacterized protein</fullName>
    </submittedName>
</protein>
<proteinExistence type="predicted"/>
<dbReference type="PATRIC" id="fig|451644.5.peg.1574"/>
<keyword evidence="1" id="KW-0812">Transmembrane</keyword>
<evidence type="ECO:0000256" key="1">
    <source>
        <dbReference type="SAM" id="Phobius"/>
    </source>
</evidence>
<dbReference type="OrthoDB" id="4639836at2"/>
<dbReference type="AlphaFoldDB" id="A0A0J8UEB0"/>
<reference evidence="2 3" key="1">
    <citation type="submission" date="2015-06" db="EMBL/GenBank/DDBJ databases">
        <title>Genome sequence of Mycobacterium conceptionense strain MLE.</title>
        <authorList>
            <person name="Greninger A.L."/>
            <person name="Cunningham G."/>
            <person name="Chiu C.Y."/>
            <person name="Miller S."/>
        </authorList>
    </citation>
    <scope>NUCLEOTIDE SEQUENCE [LARGE SCALE GENOMIC DNA]</scope>
    <source>
        <strain evidence="2 3">MLE</strain>
    </source>
</reference>
<comment type="caution">
    <text evidence="2">The sequence shown here is derived from an EMBL/GenBank/DDBJ whole genome shotgun (WGS) entry which is preliminary data.</text>
</comment>
<accession>A0A0J8UEB0</accession>
<name>A0A0J8UEB0_9MYCO</name>
<evidence type="ECO:0000313" key="2">
    <source>
        <dbReference type="EMBL" id="KMV19297.1"/>
    </source>
</evidence>
<keyword evidence="1" id="KW-1133">Transmembrane helix</keyword>
<organism evidence="2 3">
    <name type="scientific">Mycolicibacterium conceptionense</name>
    <dbReference type="NCBI Taxonomy" id="451644"/>
    <lineage>
        <taxon>Bacteria</taxon>
        <taxon>Bacillati</taxon>
        <taxon>Actinomycetota</taxon>
        <taxon>Actinomycetes</taxon>
        <taxon>Mycobacteriales</taxon>
        <taxon>Mycobacteriaceae</taxon>
        <taxon>Mycolicibacterium</taxon>
    </lineage>
</organism>